<evidence type="ECO:0000313" key="3">
    <source>
        <dbReference type="Proteomes" id="UP000294726"/>
    </source>
</evidence>
<proteinExistence type="predicted"/>
<feature type="compositionally biased region" description="Basic and acidic residues" evidence="1">
    <location>
        <begin position="1"/>
        <end position="21"/>
    </location>
</feature>
<name>A0AAQ2ZFC3_OENOE</name>
<dbReference type="Proteomes" id="UP000294726">
    <property type="component" value="Chromosome"/>
</dbReference>
<organism evidence="2 3">
    <name type="scientific">Oenococcus oeni</name>
    <name type="common">Leuconostoc oenos</name>
    <dbReference type="NCBI Taxonomy" id="1247"/>
    <lineage>
        <taxon>Bacteria</taxon>
        <taxon>Bacillati</taxon>
        <taxon>Bacillota</taxon>
        <taxon>Bacilli</taxon>
        <taxon>Lactobacillales</taxon>
        <taxon>Lactobacillaceae</taxon>
        <taxon>Oenococcus</taxon>
    </lineage>
</organism>
<feature type="region of interest" description="Disordered" evidence="1">
    <location>
        <begin position="1"/>
        <end position="40"/>
    </location>
</feature>
<dbReference type="AlphaFoldDB" id="A0AAQ2ZFC3"/>
<feature type="compositionally biased region" description="Basic residues" evidence="1">
    <location>
        <begin position="22"/>
        <end position="40"/>
    </location>
</feature>
<reference evidence="2 3" key="1">
    <citation type="submission" date="2018-08" db="EMBL/GenBank/DDBJ databases">
        <authorList>
            <person name="Lorentzen P. G. S. M."/>
        </authorList>
    </citation>
    <scope>NUCLEOTIDE SEQUENCE [LARGE SCALE GENOMIC DNA]</scope>
    <source>
        <strain evidence="2 3">CRBO_1381</strain>
    </source>
</reference>
<gene>
    <name evidence="2" type="ORF">OENI_0430</name>
</gene>
<dbReference type="EMBL" id="LR031358">
    <property type="protein sequence ID" value="VDB97426.1"/>
    <property type="molecule type" value="Genomic_DNA"/>
</dbReference>
<evidence type="ECO:0000313" key="2">
    <source>
        <dbReference type="EMBL" id="VDB97426.1"/>
    </source>
</evidence>
<protein>
    <submittedName>
        <fullName evidence="2">Transposase</fullName>
    </submittedName>
</protein>
<accession>A0AAQ2ZFC3</accession>
<dbReference type="RefSeq" id="WP_011677470.1">
    <property type="nucleotide sequence ID" value="NZ_CP014324.1"/>
</dbReference>
<sequence>MDNGKHAKEKTASAKILEKVKNRLSRKSKGKKNKDKSKKK</sequence>
<evidence type="ECO:0000256" key="1">
    <source>
        <dbReference type="SAM" id="MobiDB-lite"/>
    </source>
</evidence>